<gene>
    <name evidence="4" type="ORF">UFOPK1835_00543</name>
</gene>
<protein>
    <submittedName>
        <fullName evidence="4">Unannotated protein</fullName>
    </submittedName>
</protein>
<sequence length="609" mass="66160">MILVDVERVGMSRPGKPLFTDLSFTVSTGDRIGIVGLNGCGKSTLLSVLTGESTAETGSVRQGRDVRVAALAQRPILPPGTVLAAVEDAAEQPWEAAAVLDHLGMTPLCDADTTRLSGGQAKRVALARTLVQASDLLILDEPTNHLDIDAIAWLEDRLASYRGGLLLVTHDRHVLDRVTTKVLELDRGTGYIHDGGYDAYLEGRADREEQAANAESSRKILARKELAWLRRGAPARTSKPKARIESATALIETRAEPPARQGIPDLWFGTPRLGDKVIELHDVAFAHEGHAPLFEGVELLLDPRERLGLVGPNGAGKSTLLDLIAGRRQPTAGTVVPGPTARIGYYDQVGVTLDPKQRVRDAVTGGHRQPDWQDAALLESFWFDGDAQWAPIELLSGGERRRLQLLLILAAKPNVLLLDEPTNDLDLDTLRVLEEFLDDWPGALIVVSHDRAFLERTVADVMVMDGTRKPGRRRGGYAAWEDERRANRARGRAMTLPSQNPAKKVAAKVDGTKATKAPAKGAAAKPRSASTLRHLMKDLDKDIIRLGKKRTAIEATMAEKAGQVDHTELGELGRQHAEIVESLDRAEEQWLALAEEAEAGTAGAPSQHR</sequence>
<dbReference type="InterPro" id="IPR027417">
    <property type="entry name" value="P-loop_NTPase"/>
</dbReference>
<dbReference type="SMART" id="SM00382">
    <property type="entry name" value="AAA"/>
    <property type="match status" value="2"/>
</dbReference>
<dbReference type="AlphaFoldDB" id="A0A6J6GND7"/>
<dbReference type="GO" id="GO:0016887">
    <property type="term" value="F:ATP hydrolysis activity"/>
    <property type="evidence" value="ECO:0007669"/>
    <property type="project" value="InterPro"/>
</dbReference>
<feature type="domain" description="ABC transporter" evidence="3">
    <location>
        <begin position="278"/>
        <end position="489"/>
    </location>
</feature>
<keyword evidence="2" id="KW-0067">ATP-binding</keyword>
<dbReference type="CDD" id="cd03221">
    <property type="entry name" value="ABCF_EF-3"/>
    <property type="match status" value="2"/>
</dbReference>
<dbReference type="Pfam" id="PF00005">
    <property type="entry name" value="ABC_tran"/>
    <property type="match status" value="2"/>
</dbReference>
<feature type="domain" description="ABC transporter" evidence="3">
    <location>
        <begin position="1"/>
        <end position="212"/>
    </location>
</feature>
<reference evidence="4" key="1">
    <citation type="submission" date="2020-05" db="EMBL/GenBank/DDBJ databases">
        <authorList>
            <person name="Chiriac C."/>
            <person name="Salcher M."/>
            <person name="Ghai R."/>
            <person name="Kavagutti S V."/>
        </authorList>
    </citation>
    <scope>NUCLEOTIDE SEQUENCE</scope>
</reference>
<keyword evidence="1" id="KW-0547">Nucleotide-binding</keyword>
<evidence type="ECO:0000259" key="3">
    <source>
        <dbReference type="PROSITE" id="PS50893"/>
    </source>
</evidence>
<proteinExistence type="predicted"/>
<accession>A0A6J6GND7</accession>
<dbReference type="PANTHER" id="PTHR42855">
    <property type="entry name" value="ABC TRANSPORTER ATP-BINDING SUBUNIT"/>
    <property type="match status" value="1"/>
</dbReference>
<dbReference type="PROSITE" id="PS50893">
    <property type="entry name" value="ABC_TRANSPORTER_2"/>
    <property type="match status" value="2"/>
</dbReference>
<organism evidence="4">
    <name type="scientific">freshwater metagenome</name>
    <dbReference type="NCBI Taxonomy" id="449393"/>
    <lineage>
        <taxon>unclassified sequences</taxon>
        <taxon>metagenomes</taxon>
        <taxon>ecological metagenomes</taxon>
    </lineage>
</organism>
<dbReference type="InterPro" id="IPR051309">
    <property type="entry name" value="ABCF_ATPase"/>
</dbReference>
<dbReference type="Gene3D" id="3.40.50.300">
    <property type="entry name" value="P-loop containing nucleotide triphosphate hydrolases"/>
    <property type="match status" value="2"/>
</dbReference>
<evidence type="ECO:0000256" key="1">
    <source>
        <dbReference type="ARBA" id="ARBA00022741"/>
    </source>
</evidence>
<dbReference type="InterPro" id="IPR003593">
    <property type="entry name" value="AAA+_ATPase"/>
</dbReference>
<dbReference type="EMBL" id="CAEZUP010000015">
    <property type="protein sequence ID" value="CAB4602777.1"/>
    <property type="molecule type" value="Genomic_DNA"/>
</dbReference>
<dbReference type="PROSITE" id="PS00211">
    <property type="entry name" value="ABC_TRANSPORTER_1"/>
    <property type="match status" value="2"/>
</dbReference>
<dbReference type="InterPro" id="IPR017871">
    <property type="entry name" value="ABC_transporter-like_CS"/>
</dbReference>
<evidence type="ECO:0000256" key="2">
    <source>
        <dbReference type="ARBA" id="ARBA00022840"/>
    </source>
</evidence>
<dbReference type="GO" id="GO:0005524">
    <property type="term" value="F:ATP binding"/>
    <property type="evidence" value="ECO:0007669"/>
    <property type="project" value="UniProtKB-KW"/>
</dbReference>
<dbReference type="InterPro" id="IPR003439">
    <property type="entry name" value="ABC_transporter-like_ATP-bd"/>
</dbReference>
<dbReference type="PANTHER" id="PTHR42855:SF1">
    <property type="entry name" value="ABC TRANSPORTER DOMAIN-CONTAINING PROTEIN"/>
    <property type="match status" value="1"/>
</dbReference>
<evidence type="ECO:0000313" key="4">
    <source>
        <dbReference type="EMBL" id="CAB4602777.1"/>
    </source>
</evidence>
<dbReference type="SUPFAM" id="SSF52540">
    <property type="entry name" value="P-loop containing nucleoside triphosphate hydrolases"/>
    <property type="match status" value="2"/>
</dbReference>
<name>A0A6J6GND7_9ZZZZ</name>
<dbReference type="GO" id="GO:0003677">
    <property type="term" value="F:DNA binding"/>
    <property type="evidence" value="ECO:0007669"/>
    <property type="project" value="InterPro"/>
</dbReference>